<evidence type="ECO:0000256" key="7">
    <source>
        <dbReference type="ARBA" id="ARBA00022741"/>
    </source>
</evidence>
<comment type="caution">
    <text evidence="11">The sequence shown here is derived from an EMBL/GenBank/DDBJ whole genome shotgun (WGS) entry which is preliminary data.</text>
</comment>
<evidence type="ECO:0000259" key="10">
    <source>
        <dbReference type="Pfam" id="PF01975"/>
    </source>
</evidence>
<comment type="subcellular location">
    <subcellularLocation>
        <location evidence="3 9">Cytoplasm</location>
    </subcellularLocation>
</comment>
<evidence type="ECO:0000256" key="2">
    <source>
        <dbReference type="ARBA" id="ARBA00001946"/>
    </source>
</evidence>
<dbReference type="Pfam" id="PF01975">
    <property type="entry name" value="SurE"/>
    <property type="match status" value="1"/>
</dbReference>
<evidence type="ECO:0000256" key="4">
    <source>
        <dbReference type="ARBA" id="ARBA00011062"/>
    </source>
</evidence>
<dbReference type="PANTHER" id="PTHR30457:SF12">
    <property type="entry name" value="5'_3'-NUCLEOTIDASE SURE"/>
    <property type="match status" value="1"/>
</dbReference>
<dbReference type="GO" id="GO:0004309">
    <property type="term" value="F:exopolyphosphatase activity"/>
    <property type="evidence" value="ECO:0007669"/>
    <property type="project" value="TreeGrafter"/>
</dbReference>
<dbReference type="EMBL" id="SKBU01000022">
    <property type="protein sequence ID" value="TCJ15722.1"/>
    <property type="molecule type" value="Genomic_DNA"/>
</dbReference>
<comment type="function">
    <text evidence="9">Nucleotidase that shows phosphatase activity on nucleoside 5'-monophosphates.</text>
</comment>
<dbReference type="NCBIfam" id="NF001490">
    <property type="entry name" value="PRK00346.1-4"/>
    <property type="match status" value="1"/>
</dbReference>
<sequence>MRVLLTNDDGIDAPGIQALKRELERVGEVLAIAPDRNRSGVGRSISIATPLHVEERTLADGSTGYACNGTPVDCVRLVALGLMDFEPDVVISGINHGENLGDDITYSGTVAAAFEGIVIGVPGIAVSLSVDRAWHANGAGELHFEPVAEFTARLARVAVEKLPPERILNINAPNVPRERVRGARITRLGRRVYMDELVEVEDENGRTCYDIYNHPPHYREEEGTDFAAVAAREISVTPVHLNLTDHTGLQELESWDVRELLSRSRG</sequence>
<dbReference type="NCBIfam" id="TIGR00087">
    <property type="entry name" value="surE"/>
    <property type="match status" value="1"/>
</dbReference>
<dbReference type="InterPro" id="IPR002828">
    <property type="entry name" value="SurE-like_Pase/nucleotidase"/>
</dbReference>
<evidence type="ECO:0000313" key="11">
    <source>
        <dbReference type="EMBL" id="TCJ15722.1"/>
    </source>
</evidence>
<dbReference type="GO" id="GO:0046872">
    <property type="term" value="F:metal ion binding"/>
    <property type="evidence" value="ECO:0007669"/>
    <property type="project" value="UniProtKB-UniRule"/>
</dbReference>
<feature type="domain" description="Survival protein SurE-like phosphatase/nucleotidase" evidence="10">
    <location>
        <begin position="3"/>
        <end position="194"/>
    </location>
</feature>
<keyword evidence="7 9" id="KW-0547">Nucleotide-binding</keyword>
<gene>
    <name evidence="9 11" type="primary">surE</name>
    <name evidence="11" type="ORF">E0L93_12030</name>
</gene>
<feature type="binding site" evidence="9">
    <location>
        <position position="9"/>
    </location>
    <ligand>
        <name>a divalent metal cation</name>
        <dbReference type="ChEBI" id="CHEBI:60240"/>
    </ligand>
</feature>
<keyword evidence="5 9" id="KW-0963">Cytoplasm</keyword>
<evidence type="ECO:0000256" key="8">
    <source>
        <dbReference type="ARBA" id="ARBA00022801"/>
    </source>
</evidence>
<keyword evidence="12" id="KW-1185">Reference proteome</keyword>
<keyword evidence="8 9" id="KW-0378">Hydrolase</keyword>
<evidence type="ECO:0000313" key="12">
    <source>
        <dbReference type="Proteomes" id="UP000295244"/>
    </source>
</evidence>
<organism evidence="11 12">
    <name type="scientific">Rubrobacter taiwanensis</name>
    <dbReference type="NCBI Taxonomy" id="185139"/>
    <lineage>
        <taxon>Bacteria</taxon>
        <taxon>Bacillati</taxon>
        <taxon>Actinomycetota</taxon>
        <taxon>Rubrobacteria</taxon>
        <taxon>Rubrobacterales</taxon>
        <taxon>Rubrobacteraceae</taxon>
        <taxon>Rubrobacter</taxon>
    </lineage>
</organism>
<evidence type="ECO:0000256" key="1">
    <source>
        <dbReference type="ARBA" id="ARBA00000815"/>
    </source>
</evidence>
<evidence type="ECO:0000256" key="5">
    <source>
        <dbReference type="ARBA" id="ARBA00022490"/>
    </source>
</evidence>
<dbReference type="OrthoDB" id="9780815at2"/>
<dbReference type="InterPro" id="IPR036523">
    <property type="entry name" value="SurE-like_sf"/>
</dbReference>
<dbReference type="InterPro" id="IPR030048">
    <property type="entry name" value="SurE"/>
</dbReference>
<dbReference type="GO" id="GO:0005737">
    <property type="term" value="C:cytoplasm"/>
    <property type="evidence" value="ECO:0007669"/>
    <property type="project" value="UniProtKB-SubCell"/>
</dbReference>
<feature type="binding site" evidence="9">
    <location>
        <position position="39"/>
    </location>
    <ligand>
        <name>a divalent metal cation</name>
        <dbReference type="ChEBI" id="CHEBI:60240"/>
    </ligand>
</feature>
<feature type="binding site" evidence="9">
    <location>
        <position position="8"/>
    </location>
    <ligand>
        <name>a divalent metal cation</name>
        <dbReference type="ChEBI" id="CHEBI:60240"/>
    </ligand>
</feature>
<dbReference type="RefSeq" id="WP_132692261.1">
    <property type="nucleotide sequence ID" value="NZ_SKBU01000022.1"/>
</dbReference>
<dbReference type="AlphaFoldDB" id="A0A4V2NW27"/>
<keyword evidence="6 9" id="KW-0479">Metal-binding</keyword>
<dbReference type="GO" id="GO:0008254">
    <property type="term" value="F:3'-nucleotidase activity"/>
    <property type="evidence" value="ECO:0007669"/>
    <property type="project" value="TreeGrafter"/>
</dbReference>
<dbReference type="PANTHER" id="PTHR30457">
    <property type="entry name" value="5'-NUCLEOTIDASE SURE"/>
    <property type="match status" value="1"/>
</dbReference>
<dbReference type="Proteomes" id="UP000295244">
    <property type="component" value="Unassembled WGS sequence"/>
</dbReference>
<evidence type="ECO:0000256" key="9">
    <source>
        <dbReference type="HAMAP-Rule" id="MF_00060"/>
    </source>
</evidence>
<feature type="binding site" evidence="9">
    <location>
        <position position="95"/>
    </location>
    <ligand>
        <name>a divalent metal cation</name>
        <dbReference type="ChEBI" id="CHEBI:60240"/>
    </ligand>
</feature>
<comment type="cofactor">
    <cofactor evidence="2">
        <name>Mg(2+)</name>
        <dbReference type="ChEBI" id="CHEBI:18420"/>
    </cofactor>
</comment>
<reference evidence="11 12" key="1">
    <citation type="submission" date="2019-03" db="EMBL/GenBank/DDBJ databases">
        <title>Whole genome sequence of a novel Rubrobacter taiwanensis strain, isolated from Yellowstone National Park.</title>
        <authorList>
            <person name="Freed S."/>
            <person name="Ramaley R.F."/>
            <person name="Kyndt J.A."/>
        </authorList>
    </citation>
    <scope>NUCLEOTIDE SEQUENCE [LARGE SCALE GENOMIC DNA]</scope>
    <source>
        <strain evidence="11 12">Yellowstone</strain>
    </source>
</reference>
<proteinExistence type="inferred from homology"/>
<evidence type="ECO:0000256" key="6">
    <source>
        <dbReference type="ARBA" id="ARBA00022723"/>
    </source>
</evidence>
<dbReference type="GO" id="GO:0008253">
    <property type="term" value="F:5'-nucleotidase activity"/>
    <property type="evidence" value="ECO:0007669"/>
    <property type="project" value="UniProtKB-UniRule"/>
</dbReference>
<dbReference type="Gene3D" id="3.40.1210.10">
    <property type="entry name" value="Survival protein SurE-like phosphatase/nucleotidase"/>
    <property type="match status" value="1"/>
</dbReference>
<protein>
    <recommendedName>
        <fullName evidence="9">5'-nucleotidase SurE</fullName>
        <ecNumber evidence="9">3.1.3.5</ecNumber>
    </recommendedName>
    <alternativeName>
        <fullName evidence="9">Nucleoside 5'-monophosphate phosphohydrolase</fullName>
    </alternativeName>
</protein>
<comment type="cofactor">
    <cofactor evidence="9">
        <name>a divalent metal cation</name>
        <dbReference type="ChEBI" id="CHEBI:60240"/>
    </cofactor>
    <text evidence="9">Binds 1 divalent metal cation per subunit.</text>
</comment>
<comment type="similarity">
    <text evidence="4 9">Belongs to the SurE nucleotidase family.</text>
</comment>
<dbReference type="SUPFAM" id="SSF64167">
    <property type="entry name" value="SurE-like"/>
    <property type="match status" value="1"/>
</dbReference>
<dbReference type="HAMAP" id="MF_00060">
    <property type="entry name" value="SurE"/>
    <property type="match status" value="1"/>
</dbReference>
<accession>A0A4V2NW27</accession>
<name>A0A4V2NW27_9ACTN</name>
<dbReference type="GO" id="GO:0000166">
    <property type="term" value="F:nucleotide binding"/>
    <property type="evidence" value="ECO:0007669"/>
    <property type="project" value="UniProtKB-KW"/>
</dbReference>
<evidence type="ECO:0000256" key="3">
    <source>
        <dbReference type="ARBA" id="ARBA00004496"/>
    </source>
</evidence>
<comment type="catalytic activity">
    <reaction evidence="1 9">
        <text>a ribonucleoside 5'-phosphate + H2O = a ribonucleoside + phosphate</text>
        <dbReference type="Rhea" id="RHEA:12484"/>
        <dbReference type="ChEBI" id="CHEBI:15377"/>
        <dbReference type="ChEBI" id="CHEBI:18254"/>
        <dbReference type="ChEBI" id="CHEBI:43474"/>
        <dbReference type="ChEBI" id="CHEBI:58043"/>
        <dbReference type="EC" id="3.1.3.5"/>
    </reaction>
</comment>
<dbReference type="FunFam" id="3.40.1210.10:FF:000001">
    <property type="entry name" value="5'/3'-nucleotidase SurE"/>
    <property type="match status" value="1"/>
</dbReference>
<dbReference type="EC" id="3.1.3.5" evidence="9"/>